<dbReference type="OrthoDB" id="63584at2"/>
<evidence type="ECO:0000313" key="1">
    <source>
        <dbReference type="EMBL" id="AKU92568.1"/>
    </source>
</evidence>
<evidence type="ECO:0000313" key="2">
    <source>
        <dbReference type="Proteomes" id="UP000055590"/>
    </source>
</evidence>
<dbReference type="EMBL" id="CP012332">
    <property type="protein sequence ID" value="AKU92568.1"/>
    <property type="molecule type" value="Genomic_DNA"/>
</dbReference>
<organism evidence="1 2">
    <name type="scientific">Vulgatibacter incomptus</name>
    <dbReference type="NCBI Taxonomy" id="1391653"/>
    <lineage>
        <taxon>Bacteria</taxon>
        <taxon>Pseudomonadati</taxon>
        <taxon>Myxococcota</taxon>
        <taxon>Myxococcia</taxon>
        <taxon>Myxococcales</taxon>
        <taxon>Cystobacterineae</taxon>
        <taxon>Vulgatibacteraceae</taxon>
        <taxon>Vulgatibacter</taxon>
    </lineage>
</organism>
<dbReference type="RefSeq" id="WP_050726719.1">
    <property type="nucleotide sequence ID" value="NZ_CP012332.1"/>
</dbReference>
<dbReference type="STRING" id="1391653.AKJ08_2955"/>
<proteinExistence type="predicted"/>
<dbReference type="NCBIfam" id="NF006159">
    <property type="entry name" value="PRK08303.1"/>
    <property type="match status" value="1"/>
</dbReference>
<dbReference type="InterPro" id="IPR002347">
    <property type="entry name" value="SDR_fam"/>
</dbReference>
<dbReference type="Gene3D" id="3.40.50.720">
    <property type="entry name" value="NAD(P)-binding Rossmann-like Domain"/>
    <property type="match status" value="1"/>
</dbReference>
<dbReference type="PANTHER" id="PTHR44147:SF2">
    <property type="entry name" value="DEHYDROGENASE_REDUCTASE SDR FAMILY MEMBER 1"/>
    <property type="match status" value="1"/>
</dbReference>
<dbReference type="Proteomes" id="UP000055590">
    <property type="component" value="Chromosome"/>
</dbReference>
<reference evidence="1 2" key="1">
    <citation type="submission" date="2015-08" db="EMBL/GenBank/DDBJ databases">
        <authorList>
            <person name="Babu N.S."/>
            <person name="Beckwith C.J."/>
            <person name="Beseler K.G."/>
            <person name="Brison A."/>
            <person name="Carone J.V."/>
            <person name="Caskin T.P."/>
            <person name="Diamond M."/>
            <person name="Durham M.E."/>
            <person name="Foxe J.M."/>
            <person name="Go M."/>
            <person name="Henderson B.A."/>
            <person name="Jones I.B."/>
            <person name="McGettigan J.A."/>
            <person name="Micheletti S.J."/>
            <person name="Nasrallah M.E."/>
            <person name="Ortiz D."/>
            <person name="Piller C.R."/>
            <person name="Privatt S.R."/>
            <person name="Schneider S.L."/>
            <person name="Sharp S."/>
            <person name="Smith T.C."/>
            <person name="Stanton J.D."/>
            <person name="Ullery H.E."/>
            <person name="Wilson R.J."/>
            <person name="Serrano M.G."/>
            <person name="Buck G."/>
            <person name="Lee V."/>
            <person name="Wang Y."/>
            <person name="Carvalho R."/>
            <person name="Voegtly L."/>
            <person name="Shi R."/>
            <person name="Duckworth R."/>
            <person name="Johnson A."/>
            <person name="Loviza R."/>
            <person name="Walstead R."/>
            <person name="Shah Z."/>
            <person name="Kiflezghi M."/>
            <person name="Wade K."/>
            <person name="Ball S.L."/>
            <person name="Bradley K.W."/>
            <person name="Asai D.J."/>
            <person name="Bowman C.A."/>
            <person name="Russell D.A."/>
            <person name="Pope W.H."/>
            <person name="Jacobs-Sera D."/>
            <person name="Hendrix R.W."/>
            <person name="Hatfull G.F."/>
        </authorList>
    </citation>
    <scope>NUCLEOTIDE SEQUENCE [LARGE SCALE GENOMIC DNA]</scope>
    <source>
        <strain evidence="1 2">DSM 27710</strain>
    </source>
</reference>
<protein>
    <submittedName>
        <fullName evidence="1">3-oxoacyl-[acyl-carrier protein] reductase</fullName>
    </submittedName>
</protein>
<dbReference type="PRINTS" id="PR00081">
    <property type="entry name" value="GDHRDH"/>
</dbReference>
<dbReference type="KEGG" id="vin:AKJ08_2955"/>
<keyword evidence="2" id="KW-1185">Reference proteome</keyword>
<dbReference type="PANTHER" id="PTHR44147">
    <property type="entry name" value="DEHYDROGENASE/REDUCTASE SDR FAMILY MEMBER 1"/>
    <property type="match status" value="1"/>
</dbReference>
<sequence>MGKALEGKVALVAGATRGVGRGIALMLGEAGATVWCSGRSVRGQLASGEGRPETIEETAELVGARGGRGIAVRTDHTVESEVVALCQRIERESGRLDLLVNDVWGGDALIEWGKPFWETTPGNARSLLERAIFSHLLTSRHALPLLLRAERGLLVEVTDGDFFGYRGNVLYDLVKMTLIRLAFALSRELRETPVTALAVTPGYLRSEAMLDHFGVTEANWRDAISHTPDYVSSETPCFVGRAIAALAADPLVRRKAGRVLSSWGLAREYGLTDLDGSRPDWGAYFEQKYGRAPVADDAAYASWLDSPMDLIFPDGVPDLNQRPGSSAGDVVGS</sequence>
<dbReference type="InterPro" id="IPR036291">
    <property type="entry name" value="NAD(P)-bd_dom_sf"/>
</dbReference>
<accession>A0A0K1PGA7</accession>
<dbReference type="SUPFAM" id="SSF51735">
    <property type="entry name" value="NAD(P)-binding Rossmann-fold domains"/>
    <property type="match status" value="1"/>
</dbReference>
<name>A0A0K1PGA7_9BACT</name>
<dbReference type="Pfam" id="PF00106">
    <property type="entry name" value="adh_short"/>
    <property type="match status" value="1"/>
</dbReference>
<dbReference type="AlphaFoldDB" id="A0A0K1PGA7"/>
<gene>
    <name evidence="1" type="ORF">AKJ08_2955</name>
</gene>
<dbReference type="PATRIC" id="fig|1391653.3.peg.3079"/>